<gene>
    <name evidence="2" type="ORF">A6K24_22910</name>
</gene>
<accession>A0A179SVZ6</accession>
<dbReference type="RefSeq" id="WP_066332901.1">
    <property type="nucleotide sequence ID" value="NZ_LWSG01000016.1"/>
</dbReference>
<reference evidence="3" key="1">
    <citation type="submission" date="2016-04" db="EMBL/GenBank/DDBJ databases">
        <authorList>
            <person name="Lyu Z."/>
            <person name="Lyu W."/>
        </authorList>
    </citation>
    <scope>NUCLEOTIDE SEQUENCE [LARGE SCALE GENOMIC DNA]</scope>
    <source>
        <strain evidence="3">C44</strain>
    </source>
</reference>
<evidence type="ECO:0000256" key="1">
    <source>
        <dbReference type="SAM" id="MobiDB-lite"/>
    </source>
</evidence>
<sequence>MPIEMEDSKPMGIVRNSSQLTAEQRKKRLASSVKRAESLLNRQPISQELPKSRKGVVVTSKSPLVRKFFGG</sequence>
<proteinExistence type="predicted"/>
<dbReference type="EMBL" id="LWSG01000016">
    <property type="protein sequence ID" value="OAS85996.1"/>
    <property type="molecule type" value="Genomic_DNA"/>
</dbReference>
<protein>
    <submittedName>
        <fullName evidence="2">Uncharacterized protein</fullName>
    </submittedName>
</protein>
<organism evidence="2 3">
    <name type="scientific">Metabacillus litoralis</name>
    <dbReference type="NCBI Taxonomy" id="152268"/>
    <lineage>
        <taxon>Bacteria</taxon>
        <taxon>Bacillati</taxon>
        <taxon>Bacillota</taxon>
        <taxon>Bacilli</taxon>
        <taxon>Bacillales</taxon>
        <taxon>Bacillaceae</taxon>
        <taxon>Metabacillus</taxon>
    </lineage>
</organism>
<evidence type="ECO:0000313" key="2">
    <source>
        <dbReference type="EMBL" id="OAS85996.1"/>
    </source>
</evidence>
<dbReference type="Proteomes" id="UP000078534">
    <property type="component" value="Unassembled WGS sequence"/>
</dbReference>
<feature type="region of interest" description="Disordered" evidence="1">
    <location>
        <begin position="1"/>
        <end position="29"/>
    </location>
</feature>
<keyword evidence="3" id="KW-1185">Reference proteome</keyword>
<evidence type="ECO:0000313" key="3">
    <source>
        <dbReference type="Proteomes" id="UP000078534"/>
    </source>
</evidence>
<name>A0A179SVZ6_9BACI</name>
<comment type="caution">
    <text evidence="2">The sequence shown here is derived from an EMBL/GenBank/DDBJ whole genome shotgun (WGS) entry which is preliminary data.</text>
</comment>
<dbReference type="AlphaFoldDB" id="A0A179SVZ6"/>